<dbReference type="InterPro" id="IPR032816">
    <property type="entry name" value="VTT_dom"/>
</dbReference>
<feature type="transmembrane region" description="Helical" evidence="6">
    <location>
        <begin position="18"/>
        <end position="49"/>
    </location>
</feature>
<organism evidence="8 9">
    <name type="scientific">Paenibacillus tyrfis</name>
    <dbReference type="NCBI Taxonomy" id="1501230"/>
    <lineage>
        <taxon>Bacteria</taxon>
        <taxon>Bacillati</taxon>
        <taxon>Bacillota</taxon>
        <taxon>Bacilli</taxon>
        <taxon>Bacillales</taxon>
        <taxon>Paenibacillaceae</taxon>
        <taxon>Paenibacillus</taxon>
    </lineage>
</organism>
<gene>
    <name evidence="8" type="ORF">ET33_16785</name>
</gene>
<evidence type="ECO:0000256" key="5">
    <source>
        <dbReference type="ARBA" id="ARBA00023136"/>
    </source>
</evidence>
<evidence type="ECO:0000313" key="8">
    <source>
        <dbReference type="EMBL" id="KEQ23288.1"/>
    </source>
</evidence>
<feature type="transmembrane region" description="Helical" evidence="6">
    <location>
        <begin position="56"/>
        <end position="74"/>
    </location>
</feature>
<dbReference type="Pfam" id="PF09335">
    <property type="entry name" value="VTT_dom"/>
    <property type="match status" value="1"/>
</dbReference>
<evidence type="ECO:0000256" key="2">
    <source>
        <dbReference type="ARBA" id="ARBA00022475"/>
    </source>
</evidence>
<feature type="transmembrane region" description="Helical" evidence="6">
    <location>
        <begin position="165"/>
        <end position="184"/>
    </location>
</feature>
<keyword evidence="9" id="KW-1185">Reference proteome</keyword>
<evidence type="ECO:0000256" key="6">
    <source>
        <dbReference type="RuleBase" id="RU366058"/>
    </source>
</evidence>
<comment type="similarity">
    <text evidence="6">Belongs to the TVP38/TMEM64 family.</text>
</comment>
<dbReference type="AlphaFoldDB" id="A0A081NXW5"/>
<comment type="caution">
    <text evidence="8">The sequence shown here is derived from an EMBL/GenBank/DDBJ whole genome shotgun (WGS) entry which is preliminary data.</text>
</comment>
<comment type="subcellular location">
    <subcellularLocation>
        <location evidence="1 6">Cell membrane</location>
        <topology evidence="1 6">Multi-pass membrane protein</topology>
    </subcellularLocation>
</comment>
<keyword evidence="3 6" id="KW-0812">Transmembrane</keyword>
<dbReference type="GO" id="GO:0005886">
    <property type="term" value="C:plasma membrane"/>
    <property type="evidence" value="ECO:0007669"/>
    <property type="project" value="UniProtKB-SubCell"/>
</dbReference>
<keyword evidence="2 6" id="KW-1003">Cell membrane</keyword>
<proteinExistence type="inferred from homology"/>
<dbReference type="OrthoDB" id="9812980at2"/>
<dbReference type="PANTHER" id="PTHR12677:SF59">
    <property type="entry name" value="GOLGI APPARATUS MEMBRANE PROTEIN TVP38-RELATED"/>
    <property type="match status" value="1"/>
</dbReference>
<evidence type="ECO:0000256" key="3">
    <source>
        <dbReference type="ARBA" id="ARBA00022692"/>
    </source>
</evidence>
<keyword evidence="4 6" id="KW-1133">Transmembrane helix</keyword>
<dbReference type="RefSeq" id="WP_036688798.1">
    <property type="nucleotide sequence ID" value="NZ_FYEP01000025.1"/>
</dbReference>
<evidence type="ECO:0000256" key="1">
    <source>
        <dbReference type="ARBA" id="ARBA00004651"/>
    </source>
</evidence>
<protein>
    <recommendedName>
        <fullName evidence="6">TVP38/TMEM64 family membrane protein</fullName>
    </recommendedName>
</protein>
<accession>A0A081NXW5</accession>
<dbReference type="PANTHER" id="PTHR12677">
    <property type="entry name" value="GOLGI APPARATUS MEMBRANE PROTEIN TVP38-RELATED"/>
    <property type="match status" value="1"/>
</dbReference>
<feature type="transmembrane region" description="Helical" evidence="6">
    <location>
        <begin position="135"/>
        <end position="153"/>
    </location>
</feature>
<keyword evidence="5 6" id="KW-0472">Membrane</keyword>
<name>A0A081NXW5_9BACL</name>
<dbReference type="eggNOG" id="COG0398">
    <property type="taxonomic scope" value="Bacteria"/>
</dbReference>
<evidence type="ECO:0000256" key="4">
    <source>
        <dbReference type="ARBA" id="ARBA00022989"/>
    </source>
</evidence>
<dbReference type="InterPro" id="IPR015414">
    <property type="entry name" value="TMEM64"/>
</dbReference>
<feature type="domain" description="VTT" evidence="7">
    <location>
        <begin position="37"/>
        <end position="155"/>
    </location>
</feature>
<sequence>MANWNVHQLSEALRSLGWIGHVAGALLVVLQTLFPVVPFVLVAGANVLIFGLWRGFLVNYVFACLGAFIAYYMARNYGRAWVQGKLAKYDFIEQWSGRLERHGLWYIAASRIIPVIPSFGINLGAAVMKVKPRDFVIGTLIGKAPMIFLESVIGHDLLHLGRYKGRLFAALALFFVLLIIGNYYKNKWTKSGSKS</sequence>
<dbReference type="EMBL" id="JNVM01000023">
    <property type="protein sequence ID" value="KEQ23288.1"/>
    <property type="molecule type" value="Genomic_DNA"/>
</dbReference>
<dbReference type="Proteomes" id="UP000028123">
    <property type="component" value="Unassembled WGS sequence"/>
</dbReference>
<reference evidence="8 9" key="1">
    <citation type="submission" date="2014-06" db="EMBL/GenBank/DDBJ databases">
        <title>Draft genome sequence of Paenibacillus sp. MSt1.</title>
        <authorList>
            <person name="Aw Y.K."/>
            <person name="Ong K.S."/>
            <person name="Gan H.M."/>
            <person name="Lee S.M."/>
        </authorList>
    </citation>
    <scope>NUCLEOTIDE SEQUENCE [LARGE SCALE GENOMIC DNA]</scope>
    <source>
        <strain evidence="8 9">MSt1</strain>
    </source>
</reference>
<evidence type="ECO:0000313" key="9">
    <source>
        <dbReference type="Proteomes" id="UP000028123"/>
    </source>
</evidence>
<comment type="caution">
    <text evidence="6">Lacks conserved residue(s) required for the propagation of feature annotation.</text>
</comment>
<evidence type="ECO:0000259" key="7">
    <source>
        <dbReference type="Pfam" id="PF09335"/>
    </source>
</evidence>